<dbReference type="AlphaFoldDB" id="A0A813FFD8"/>
<protein>
    <recommendedName>
        <fullName evidence="1">Protein kinase domain-containing protein</fullName>
    </recommendedName>
</protein>
<evidence type="ECO:0000313" key="3">
    <source>
        <dbReference type="Proteomes" id="UP000654075"/>
    </source>
</evidence>
<dbReference type="GO" id="GO:0004672">
    <property type="term" value="F:protein kinase activity"/>
    <property type="evidence" value="ECO:0007669"/>
    <property type="project" value="InterPro"/>
</dbReference>
<evidence type="ECO:0000313" key="2">
    <source>
        <dbReference type="EMBL" id="CAE8609158.1"/>
    </source>
</evidence>
<feature type="non-terminal residue" evidence="2">
    <location>
        <position position="259"/>
    </location>
</feature>
<gene>
    <name evidence="2" type="ORF">PGLA1383_LOCUS26985</name>
</gene>
<reference evidence="2" key="1">
    <citation type="submission" date="2021-02" db="EMBL/GenBank/DDBJ databases">
        <authorList>
            <person name="Dougan E. K."/>
            <person name="Rhodes N."/>
            <person name="Thang M."/>
            <person name="Chan C."/>
        </authorList>
    </citation>
    <scope>NUCLEOTIDE SEQUENCE</scope>
</reference>
<organism evidence="2 3">
    <name type="scientific">Polarella glacialis</name>
    <name type="common">Dinoflagellate</name>
    <dbReference type="NCBI Taxonomy" id="89957"/>
    <lineage>
        <taxon>Eukaryota</taxon>
        <taxon>Sar</taxon>
        <taxon>Alveolata</taxon>
        <taxon>Dinophyceae</taxon>
        <taxon>Suessiales</taxon>
        <taxon>Suessiaceae</taxon>
        <taxon>Polarella</taxon>
    </lineage>
</organism>
<keyword evidence="3" id="KW-1185">Reference proteome</keyword>
<dbReference type="Proteomes" id="UP000654075">
    <property type="component" value="Unassembled WGS sequence"/>
</dbReference>
<dbReference type="Gene3D" id="1.10.510.10">
    <property type="entry name" value="Transferase(Phosphotransferase) domain 1"/>
    <property type="match status" value="1"/>
</dbReference>
<name>A0A813FFD8_POLGL</name>
<dbReference type="GO" id="GO:0005524">
    <property type="term" value="F:ATP binding"/>
    <property type="evidence" value="ECO:0007669"/>
    <property type="project" value="InterPro"/>
</dbReference>
<proteinExistence type="predicted"/>
<feature type="domain" description="Protein kinase" evidence="1">
    <location>
        <begin position="1"/>
        <end position="188"/>
    </location>
</feature>
<dbReference type="PROSITE" id="PS50011">
    <property type="entry name" value="PROTEIN_KINASE_DOM"/>
    <property type="match status" value="1"/>
</dbReference>
<sequence length="259" mass="27974">PEGQVRLMDFGQAVRTRSRCGSIFLRYFRAVGKPYYRGPECYVPPEREARIVAPPGAAPGRVVFERLRDASGSSSGYMCEVRLPDGVEPGKPCTAELFGYEVPPIDIFALGVCLFILAWRAPPWGRALVVDPSFAFIHARGEGGIPALLKHWQKSLFSEEAMLMLVKMVSPNPSLRPTAEECLAGAWFAPLYGLAVPSHRADDVVAVGAAPEGIVPVVAPSSSGAETLDLEMADLSLDVVPRERSTGHSARLPAAAFER</sequence>
<comment type="caution">
    <text evidence="2">The sequence shown here is derived from an EMBL/GenBank/DDBJ whole genome shotgun (WGS) entry which is preliminary data.</text>
</comment>
<dbReference type="OrthoDB" id="431929at2759"/>
<accession>A0A813FFD8</accession>
<dbReference type="SUPFAM" id="SSF56112">
    <property type="entry name" value="Protein kinase-like (PK-like)"/>
    <property type="match status" value="1"/>
</dbReference>
<dbReference type="InterPro" id="IPR011009">
    <property type="entry name" value="Kinase-like_dom_sf"/>
</dbReference>
<evidence type="ECO:0000259" key="1">
    <source>
        <dbReference type="PROSITE" id="PS50011"/>
    </source>
</evidence>
<dbReference type="EMBL" id="CAJNNV010024246">
    <property type="protein sequence ID" value="CAE8609158.1"/>
    <property type="molecule type" value="Genomic_DNA"/>
</dbReference>
<dbReference type="InterPro" id="IPR000719">
    <property type="entry name" value="Prot_kinase_dom"/>
</dbReference>